<evidence type="ECO:0000256" key="11">
    <source>
        <dbReference type="ARBA" id="ARBA00023146"/>
    </source>
</evidence>
<dbReference type="GO" id="GO:0000287">
    <property type="term" value="F:magnesium ion binding"/>
    <property type="evidence" value="ECO:0007669"/>
    <property type="project" value="UniProtKB-UniRule"/>
</dbReference>
<evidence type="ECO:0000313" key="15">
    <source>
        <dbReference type="EMBL" id="ACY25297.1"/>
    </source>
</evidence>
<dbReference type="EMBL" id="GQ387490">
    <property type="protein sequence ID" value="ACY25297.1"/>
    <property type="molecule type" value="Genomic_DNA"/>
</dbReference>
<keyword evidence="10 13" id="KW-0648">Protein biosynthesis</keyword>
<dbReference type="InterPro" id="IPR004188">
    <property type="entry name" value="Phe-tRNA_ligase_II_N"/>
</dbReference>
<keyword evidence="11 13" id="KW-0030">Aminoacyl-tRNA synthetase</keyword>
<keyword evidence="5 13" id="KW-0436">Ligase</keyword>
<evidence type="ECO:0000256" key="1">
    <source>
        <dbReference type="ARBA" id="ARBA00004496"/>
    </source>
</evidence>
<dbReference type="GO" id="GO:0006432">
    <property type="term" value="P:phenylalanyl-tRNA aminoacylation"/>
    <property type="evidence" value="ECO:0007669"/>
    <property type="project" value="UniProtKB-UniRule"/>
</dbReference>
<evidence type="ECO:0000259" key="14">
    <source>
        <dbReference type="PROSITE" id="PS50862"/>
    </source>
</evidence>
<comment type="similarity">
    <text evidence="2 13">Belongs to the class-II aminoacyl-tRNA synthetase family. Phe-tRNA synthetase alpha subunit type 1 subfamily.</text>
</comment>
<dbReference type="Pfam" id="PF01409">
    <property type="entry name" value="tRNA-synt_2d"/>
    <property type="match status" value="1"/>
</dbReference>
<dbReference type="PROSITE" id="PS50862">
    <property type="entry name" value="AA_TRNA_LIGASE_II"/>
    <property type="match status" value="1"/>
</dbReference>
<keyword evidence="8 13" id="KW-0067">ATP-binding</keyword>
<dbReference type="GO" id="GO:0000049">
    <property type="term" value="F:tRNA binding"/>
    <property type="evidence" value="ECO:0007669"/>
    <property type="project" value="InterPro"/>
</dbReference>
<evidence type="ECO:0000256" key="12">
    <source>
        <dbReference type="ARBA" id="ARBA00049255"/>
    </source>
</evidence>
<reference evidence="15" key="1">
    <citation type="journal article" date="2009" name="Environ. Microbiol.">
        <title>Comparative analyses of actinobacterial genomic fragments from Lake Kinneret.</title>
        <authorList>
            <person name="Philosof A."/>
            <person name="Sabehi G."/>
            <person name="Beja O."/>
        </authorList>
    </citation>
    <scope>NUCLEOTIDE SEQUENCE</scope>
</reference>
<dbReference type="NCBIfam" id="TIGR00468">
    <property type="entry name" value="pheS"/>
    <property type="match status" value="1"/>
</dbReference>
<dbReference type="SUPFAM" id="SSF55681">
    <property type="entry name" value="Class II aaRS and biotin synthetases"/>
    <property type="match status" value="1"/>
</dbReference>
<evidence type="ECO:0000256" key="13">
    <source>
        <dbReference type="HAMAP-Rule" id="MF_00281"/>
    </source>
</evidence>
<dbReference type="InterPro" id="IPR010978">
    <property type="entry name" value="tRNA-bd_arm"/>
</dbReference>
<proteinExistence type="inferred from homology"/>
<keyword evidence="7 13" id="KW-0547">Nucleotide-binding</keyword>
<dbReference type="GO" id="GO:0004826">
    <property type="term" value="F:phenylalanine-tRNA ligase activity"/>
    <property type="evidence" value="ECO:0007669"/>
    <property type="project" value="UniProtKB-UniRule"/>
</dbReference>
<evidence type="ECO:0000256" key="6">
    <source>
        <dbReference type="ARBA" id="ARBA00022723"/>
    </source>
</evidence>
<feature type="binding site" evidence="13">
    <location>
        <position position="268"/>
    </location>
    <ligand>
        <name>Mg(2+)</name>
        <dbReference type="ChEBI" id="CHEBI:18420"/>
        <note>shared with beta subunit</note>
    </ligand>
</feature>
<evidence type="ECO:0000256" key="7">
    <source>
        <dbReference type="ARBA" id="ARBA00022741"/>
    </source>
</evidence>
<dbReference type="Pfam" id="PF02912">
    <property type="entry name" value="Phe_tRNA-synt_N"/>
    <property type="match status" value="1"/>
</dbReference>
<sequence length="343" mass="38287">MSASPLSTKISEVQQSALAAIANAVDVSSLKVLQTEIFGKKSEIAQLRAQLGKIADLEERKTAGQSINGYVELIEAAIGDRMHSLLAAERSAQVLSERMDLSEFLTVKRRGTTHIVTQATERLEDVFIGLGFQIAEGPEVETDFYNFEALNMPKTHPARSEFDTMFIEPSSALQESNSVLLRTHTSPVQIRVMQDWKPPIYAVMPGRVFRRDTPDATHMPVFHQIEGMVIDKGITFAHLAGIIEAFTKAFFGSDFTSRLRPSFFPFTEPSAEFDIRRANGAWIELGGCGMMHPNVLAAGGIDPEEYTGFAFGFGIDRMAKERHNVEDIREMYTNDLRFLRQFS</sequence>
<comment type="cofactor">
    <cofactor evidence="13">
        <name>Mg(2+)</name>
        <dbReference type="ChEBI" id="CHEBI:18420"/>
    </cofactor>
    <text evidence="13">Binds 2 magnesium ions per tetramer.</text>
</comment>
<protein>
    <recommendedName>
        <fullName evidence="13">Phenylalanine--tRNA ligase alpha subunit</fullName>
        <ecNumber evidence="13">6.1.1.20</ecNumber>
    </recommendedName>
    <alternativeName>
        <fullName evidence="13">Phenylalanyl-tRNA synthetase alpha subunit</fullName>
        <shortName evidence="13">PheRS</shortName>
    </alternativeName>
</protein>
<name>D0U5Y0_9ACTN</name>
<dbReference type="InterPro" id="IPR004529">
    <property type="entry name" value="Phe-tRNA-synth_IIc_asu"/>
</dbReference>
<gene>
    <name evidence="13" type="primary">pheS</name>
</gene>
<dbReference type="GO" id="GO:0005737">
    <property type="term" value="C:cytoplasm"/>
    <property type="evidence" value="ECO:0007669"/>
    <property type="project" value="UniProtKB-SubCell"/>
</dbReference>
<evidence type="ECO:0000256" key="10">
    <source>
        <dbReference type="ARBA" id="ARBA00022917"/>
    </source>
</evidence>
<dbReference type="InterPro" id="IPR045864">
    <property type="entry name" value="aa-tRNA-synth_II/BPL/LPL"/>
</dbReference>
<evidence type="ECO:0000256" key="9">
    <source>
        <dbReference type="ARBA" id="ARBA00022842"/>
    </source>
</evidence>
<dbReference type="HAMAP" id="MF_00281">
    <property type="entry name" value="Phe_tRNA_synth_alpha1"/>
    <property type="match status" value="1"/>
</dbReference>
<dbReference type="SUPFAM" id="SSF46589">
    <property type="entry name" value="tRNA-binding arm"/>
    <property type="match status" value="1"/>
</dbReference>
<evidence type="ECO:0000256" key="3">
    <source>
        <dbReference type="ARBA" id="ARBA00011209"/>
    </source>
</evidence>
<comment type="subunit">
    <text evidence="3 13">Tetramer of two alpha and two beta subunits.</text>
</comment>
<accession>D0U5Y0</accession>
<dbReference type="GO" id="GO:0005524">
    <property type="term" value="F:ATP binding"/>
    <property type="evidence" value="ECO:0007669"/>
    <property type="project" value="UniProtKB-UniRule"/>
</dbReference>
<feature type="domain" description="Aminoacyl-transfer RNA synthetases class-II family profile" evidence="14">
    <location>
        <begin position="123"/>
        <end position="319"/>
    </location>
</feature>
<keyword evidence="9 13" id="KW-0460">Magnesium</keyword>
<dbReference type="Gene3D" id="3.30.930.10">
    <property type="entry name" value="Bira Bifunctional Protein, Domain 2"/>
    <property type="match status" value="1"/>
</dbReference>
<comment type="catalytic activity">
    <reaction evidence="12 13">
        <text>tRNA(Phe) + L-phenylalanine + ATP = L-phenylalanyl-tRNA(Phe) + AMP + diphosphate + H(+)</text>
        <dbReference type="Rhea" id="RHEA:19413"/>
        <dbReference type="Rhea" id="RHEA-COMP:9668"/>
        <dbReference type="Rhea" id="RHEA-COMP:9699"/>
        <dbReference type="ChEBI" id="CHEBI:15378"/>
        <dbReference type="ChEBI" id="CHEBI:30616"/>
        <dbReference type="ChEBI" id="CHEBI:33019"/>
        <dbReference type="ChEBI" id="CHEBI:58095"/>
        <dbReference type="ChEBI" id="CHEBI:78442"/>
        <dbReference type="ChEBI" id="CHEBI:78531"/>
        <dbReference type="ChEBI" id="CHEBI:456215"/>
        <dbReference type="EC" id="6.1.1.20"/>
    </reaction>
</comment>
<dbReference type="InterPro" id="IPR002319">
    <property type="entry name" value="Phenylalanyl-tRNA_Synthase"/>
</dbReference>
<dbReference type="EC" id="6.1.1.20" evidence="13"/>
<dbReference type="AlphaFoldDB" id="D0U5Y0"/>
<evidence type="ECO:0000256" key="2">
    <source>
        <dbReference type="ARBA" id="ARBA00010207"/>
    </source>
</evidence>
<dbReference type="PANTHER" id="PTHR11538">
    <property type="entry name" value="PHENYLALANYL-TRNA SYNTHETASE"/>
    <property type="match status" value="1"/>
</dbReference>
<dbReference type="PANTHER" id="PTHR11538:SF41">
    <property type="entry name" value="PHENYLALANINE--TRNA LIGASE, MITOCHONDRIAL"/>
    <property type="match status" value="1"/>
</dbReference>
<dbReference type="InterPro" id="IPR006195">
    <property type="entry name" value="aa-tRNA-synth_II"/>
</dbReference>
<keyword evidence="4 13" id="KW-0963">Cytoplasm</keyword>
<organism evidence="15">
    <name type="scientific">uncultured Actinomycetes bacterium</name>
    <dbReference type="NCBI Taxonomy" id="152507"/>
    <lineage>
        <taxon>Bacteria</taxon>
        <taxon>Bacillati</taxon>
        <taxon>Actinomycetota</taxon>
        <taxon>Actinomycetes</taxon>
        <taxon>environmental samples</taxon>
    </lineage>
</organism>
<evidence type="ECO:0000256" key="5">
    <source>
        <dbReference type="ARBA" id="ARBA00022598"/>
    </source>
</evidence>
<keyword evidence="6 13" id="KW-0479">Metal-binding</keyword>
<evidence type="ECO:0000256" key="4">
    <source>
        <dbReference type="ARBA" id="ARBA00022490"/>
    </source>
</evidence>
<comment type="subcellular location">
    <subcellularLocation>
        <location evidence="1 13">Cytoplasm</location>
    </subcellularLocation>
</comment>
<dbReference type="InterPro" id="IPR022911">
    <property type="entry name" value="Phe_tRNA_ligase_alpha1_bac"/>
</dbReference>
<dbReference type="CDD" id="cd00496">
    <property type="entry name" value="PheRS_alpha_core"/>
    <property type="match status" value="1"/>
</dbReference>
<evidence type="ECO:0000256" key="8">
    <source>
        <dbReference type="ARBA" id="ARBA00022840"/>
    </source>
</evidence>